<feature type="non-terminal residue" evidence="1">
    <location>
        <position position="1"/>
    </location>
</feature>
<dbReference type="EMBL" id="KE356560">
    <property type="protein sequence ID" value="ERG92132.1"/>
    <property type="molecule type" value="Genomic_DNA"/>
</dbReference>
<proteinExistence type="predicted"/>
<protein>
    <submittedName>
        <fullName evidence="1">Uncharacterized protein</fullName>
    </submittedName>
</protein>
<accession>U1PET1</accession>
<dbReference type="AlphaFoldDB" id="U1PET1"/>
<dbReference type="Proteomes" id="UP000030649">
    <property type="component" value="Unassembled WGS sequence"/>
</dbReference>
<organism evidence="1 2">
    <name type="scientific">Haloquadratum walsbyi J07HQW1</name>
    <dbReference type="NCBI Taxonomy" id="1238424"/>
    <lineage>
        <taxon>Archaea</taxon>
        <taxon>Methanobacteriati</taxon>
        <taxon>Methanobacteriota</taxon>
        <taxon>Stenosarchaea group</taxon>
        <taxon>Halobacteria</taxon>
        <taxon>Halobacteriales</taxon>
        <taxon>Haloferacaceae</taxon>
        <taxon>Haloquadratum</taxon>
    </lineage>
</organism>
<reference evidence="1 2" key="1">
    <citation type="journal article" date="2013" name="PLoS ONE">
        <title>Assembly-driven community genomics of a hypersaline microbial ecosystem.</title>
        <authorList>
            <person name="Podell S."/>
            <person name="Ugalde J.A."/>
            <person name="Narasingarao P."/>
            <person name="Banfield J.F."/>
            <person name="Heidelberg K.B."/>
            <person name="Allen E.E."/>
        </authorList>
    </citation>
    <scope>NUCLEOTIDE SEQUENCE [LARGE SCALE GENOMIC DNA]</scope>
    <source>
        <strain evidence="2">J07HQW1</strain>
    </source>
</reference>
<name>U1PET1_9EURY</name>
<evidence type="ECO:0000313" key="1">
    <source>
        <dbReference type="EMBL" id="ERG92132.1"/>
    </source>
</evidence>
<evidence type="ECO:0000313" key="2">
    <source>
        <dbReference type="Proteomes" id="UP000030649"/>
    </source>
</evidence>
<dbReference type="HOGENOM" id="CLU_2431890_0_0_2"/>
<gene>
    <name evidence="1" type="ORF">J07HQW1_02167</name>
</gene>
<sequence length="90" mass="10620">SQQIGYMREIWMSALGLMSGRAGERKQDRIDELEEQLTERSQIEEKIENLPDRIRGDRSYQDRRQRKLDEGSVTQRLVWKLTGVPVDQTD</sequence>